<dbReference type="Pfam" id="PF10188">
    <property type="entry name" value="Oscp1"/>
    <property type="match status" value="1"/>
</dbReference>
<protein>
    <recommendedName>
        <fullName evidence="3">Protein OSCP1</fullName>
    </recommendedName>
</protein>
<sequence>MSIAHIKVRSQNSFHLDITREIASLEGHLFALPILFINLGGEMMYVIEHRLRAQGLEDRMDKVMQDVIGTIFRPRIIDELFKPQHLLSESSMRSLFQKLAHASIMSLNQESMDKLLDLMTMTVKYQVFNCRYPLEMIYCTLNHLDYMRDLVKHSETISNSLRKVYNHIERTYCRMDQQNLVLLRNIILRFFQDRKTRLSVFLNTGFQKETDGSMRIPSTFEISPASMTVIPGKIIIYKTTGEAPSKETTEAKTEIFPAGGNFTMGTKTVQQSSAFDVPIGGRGTKLGTNVFSNYKGPNVAKTMSSGPTGVATIKSSGTNEFGEEKLVLSAAGAAEMAMLARILGTSGDDSNRSSPTTSFELDFMADSEDKSAEVLGQTPTVTAARARASQIVRVEFTKDKLKDIDLGLLDESKLRDASFDGMDLLQLMDEAAGK</sequence>
<dbReference type="GO" id="GO:0005737">
    <property type="term" value="C:cytoplasm"/>
    <property type="evidence" value="ECO:0007669"/>
    <property type="project" value="TreeGrafter"/>
</dbReference>
<evidence type="ECO:0008006" key="3">
    <source>
        <dbReference type="Google" id="ProtNLM"/>
    </source>
</evidence>
<dbReference type="GO" id="GO:0005886">
    <property type="term" value="C:plasma membrane"/>
    <property type="evidence" value="ECO:0007669"/>
    <property type="project" value="TreeGrafter"/>
</dbReference>
<dbReference type="OrthoDB" id="2157380at2759"/>
<dbReference type="Proteomes" id="UP000192578">
    <property type="component" value="Unassembled WGS sequence"/>
</dbReference>
<dbReference type="InterPro" id="IPR019332">
    <property type="entry name" value="OSCP1"/>
</dbReference>
<reference evidence="2" key="1">
    <citation type="submission" date="2017-01" db="EMBL/GenBank/DDBJ databases">
        <title>Comparative genomics of anhydrobiosis in the tardigrade Hypsibius dujardini.</title>
        <authorList>
            <person name="Yoshida Y."/>
            <person name="Koutsovoulos G."/>
            <person name="Laetsch D."/>
            <person name="Stevens L."/>
            <person name="Kumar S."/>
            <person name="Horikawa D."/>
            <person name="Ishino K."/>
            <person name="Komine S."/>
            <person name="Tomita M."/>
            <person name="Blaxter M."/>
            <person name="Arakawa K."/>
        </authorList>
    </citation>
    <scope>NUCLEOTIDE SEQUENCE [LARGE SCALE GENOMIC DNA]</scope>
    <source>
        <strain evidence="2">Z151</strain>
    </source>
</reference>
<name>A0A1W0W902_HYPEX</name>
<organism evidence="1 2">
    <name type="scientific">Hypsibius exemplaris</name>
    <name type="common">Freshwater tardigrade</name>
    <dbReference type="NCBI Taxonomy" id="2072580"/>
    <lineage>
        <taxon>Eukaryota</taxon>
        <taxon>Metazoa</taxon>
        <taxon>Ecdysozoa</taxon>
        <taxon>Tardigrada</taxon>
        <taxon>Eutardigrada</taxon>
        <taxon>Parachela</taxon>
        <taxon>Hypsibioidea</taxon>
        <taxon>Hypsibiidae</taxon>
        <taxon>Hypsibius</taxon>
    </lineage>
</organism>
<dbReference type="PANTHER" id="PTHR21439">
    <property type="entry name" value="OXIDORED-NITRO DOMAIN-CONTAINING PROTEIN"/>
    <property type="match status" value="1"/>
</dbReference>
<comment type="caution">
    <text evidence="1">The sequence shown here is derived from an EMBL/GenBank/DDBJ whole genome shotgun (WGS) entry which is preliminary data.</text>
</comment>
<keyword evidence="2" id="KW-1185">Reference proteome</keyword>
<proteinExistence type="predicted"/>
<evidence type="ECO:0000313" key="1">
    <source>
        <dbReference type="EMBL" id="OQV11679.1"/>
    </source>
</evidence>
<dbReference type="EMBL" id="MTYJ01000164">
    <property type="protein sequence ID" value="OQV11679.1"/>
    <property type="molecule type" value="Genomic_DNA"/>
</dbReference>
<evidence type="ECO:0000313" key="2">
    <source>
        <dbReference type="Proteomes" id="UP000192578"/>
    </source>
</evidence>
<gene>
    <name evidence="1" type="ORF">BV898_14023</name>
</gene>
<dbReference type="PANTHER" id="PTHR21439:SF0">
    <property type="entry name" value="PROTEIN OSCP1"/>
    <property type="match status" value="1"/>
</dbReference>
<accession>A0A1W0W902</accession>
<dbReference type="AlphaFoldDB" id="A0A1W0W902"/>